<evidence type="ECO:0000313" key="1">
    <source>
        <dbReference type="EMBL" id="SHN00007.1"/>
    </source>
</evidence>
<dbReference type="AlphaFoldDB" id="A0A1M7NAA3"/>
<dbReference type="RefSeq" id="WP_073094385.1">
    <property type="nucleotide sequence ID" value="NZ_FRCY01000005.1"/>
</dbReference>
<evidence type="ECO:0000313" key="2">
    <source>
        <dbReference type="Proteomes" id="UP000184513"/>
    </source>
</evidence>
<keyword evidence="2" id="KW-1185">Reference proteome</keyword>
<dbReference type="EMBL" id="FRCY01000005">
    <property type="protein sequence ID" value="SHN00007.1"/>
    <property type="molecule type" value="Genomic_DNA"/>
</dbReference>
<sequence>MKVILQKNFFLIGLLLVLSGINSCSTKVTFPVSAVVPAAEPAAKISKNKTGGYDLELNVSKLALPERLSPPKKHYLVWIDTDQGLQKLGELSNNSGIFRNRGNAAFETNTSYRPTVILVTAENDLETSFPGSHVVLKSRPIKIK</sequence>
<proteinExistence type="predicted"/>
<accession>A0A1M7NAA3</accession>
<organism evidence="1 2">
    <name type="scientific">Cyclobacterium lianum</name>
    <dbReference type="NCBI Taxonomy" id="388280"/>
    <lineage>
        <taxon>Bacteria</taxon>
        <taxon>Pseudomonadati</taxon>
        <taxon>Bacteroidota</taxon>
        <taxon>Cytophagia</taxon>
        <taxon>Cytophagales</taxon>
        <taxon>Cyclobacteriaceae</taxon>
        <taxon>Cyclobacterium</taxon>
    </lineage>
</organism>
<evidence type="ECO:0008006" key="3">
    <source>
        <dbReference type="Google" id="ProtNLM"/>
    </source>
</evidence>
<reference evidence="1 2" key="1">
    <citation type="submission" date="2016-11" db="EMBL/GenBank/DDBJ databases">
        <authorList>
            <person name="Jaros S."/>
            <person name="Januszkiewicz K."/>
            <person name="Wedrychowicz H."/>
        </authorList>
    </citation>
    <scope>NUCLEOTIDE SEQUENCE [LARGE SCALE GENOMIC DNA]</scope>
    <source>
        <strain evidence="1 2">CGMCC 1.6102</strain>
    </source>
</reference>
<protein>
    <recommendedName>
        <fullName evidence="3">Anti-sigma-K factor rskA</fullName>
    </recommendedName>
</protein>
<dbReference type="Proteomes" id="UP000184513">
    <property type="component" value="Unassembled WGS sequence"/>
</dbReference>
<name>A0A1M7NAA3_9BACT</name>
<gene>
    <name evidence="1" type="ORF">SAMN04488057_105138</name>
</gene>
<dbReference type="OrthoDB" id="676347at2"/>